<organism evidence="1 2">
    <name type="scientific">Penicillium bovifimosum</name>
    <dbReference type="NCBI Taxonomy" id="126998"/>
    <lineage>
        <taxon>Eukaryota</taxon>
        <taxon>Fungi</taxon>
        <taxon>Dikarya</taxon>
        <taxon>Ascomycota</taxon>
        <taxon>Pezizomycotina</taxon>
        <taxon>Eurotiomycetes</taxon>
        <taxon>Eurotiomycetidae</taxon>
        <taxon>Eurotiales</taxon>
        <taxon>Aspergillaceae</taxon>
        <taxon>Penicillium</taxon>
    </lineage>
</organism>
<dbReference type="GeneID" id="81400430"/>
<evidence type="ECO:0000313" key="2">
    <source>
        <dbReference type="Proteomes" id="UP001149079"/>
    </source>
</evidence>
<protein>
    <submittedName>
        <fullName evidence="1">Uncharacterized protein</fullName>
    </submittedName>
</protein>
<dbReference type="EMBL" id="JAPQKL010000001">
    <property type="protein sequence ID" value="KAJ5145952.1"/>
    <property type="molecule type" value="Genomic_DNA"/>
</dbReference>
<accession>A0A9W9HIA3</accession>
<reference evidence="1" key="1">
    <citation type="submission" date="2022-11" db="EMBL/GenBank/DDBJ databases">
        <authorList>
            <person name="Petersen C."/>
        </authorList>
    </citation>
    <scope>NUCLEOTIDE SEQUENCE</scope>
    <source>
        <strain evidence="1">IBT 22155</strain>
    </source>
</reference>
<dbReference type="AlphaFoldDB" id="A0A9W9HIA3"/>
<reference evidence="1" key="2">
    <citation type="journal article" date="2023" name="IMA Fungus">
        <title>Comparative genomic study of the Penicillium genus elucidates a diverse pangenome and 15 lateral gene transfer events.</title>
        <authorList>
            <person name="Petersen C."/>
            <person name="Sorensen T."/>
            <person name="Nielsen M.R."/>
            <person name="Sondergaard T.E."/>
            <person name="Sorensen J.L."/>
            <person name="Fitzpatrick D.A."/>
            <person name="Frisvad J.C."/>
            <person name="Nielsen K.L."/>
        </authorList>
    </citation>
    <scope>NUCLEOTIDE SEQUENCE</scope>
    <source>
        <strain evidence="1">IBT 22155</strain>
    </source>
</reference>
<sequence>MKADRDRLNENVRWHYFRYFSLCEDCDRPIRVVYPDIDAKLHDYNIVSQDIGAWTRTWKSQALRRFKAGH</sequence>
<keyword evidence="2" id="KW-1185">Reference proteome</keyword>
<dbReference type="RefSeq" id="XP_056526426.1">
    <property type="nucleotide sequence ID" value="XM_056661260.1"/>
</dbReference>
<proteinExistence type="predicted"/>
<evidence type="ECO:0000313" key="1">
    <source>
        <dbReference type="EMBL" id="KAJ5145952.1"/>
    </source>
</evidence>
<name>A0A9W9HIA3_9EURO</name>
<gene>
    <name evidence="1" type="ORF">N7515_000516</name>
</gene>
<comment type="caution">
    <text evidence="1">The sequence shown here is derived from an EMBL/GenBank/DDBJ whole genome shotgun (WGS) entry which is preliminary data.</text>
</comment>
<dbReference type="Proteomes" id="UP001149079">
    <property type="component" value="Unassembled WGS sequence"/>
</dbReference>